<keyword evidence="3" id="KW-0804">Transcription</keyword>
<dbReference type="PANTHER" id="PTHR44846">
    <property type="entry name" value="MANNOSYL-D-GLYCERATE TRANSPORT/METABOLISM SYSTEM REPRESSOR MNGR-RELATED"/>
    <property type="match status" value="1"/>
</dbReference>
<dbReference type="InterPro" id="IPR050679">
    <property type="entry name" value="Bact_HTH_transcr_reg"/>
</dbReference>
<dbReference type="PANTHER" id="PTHR44846:SF17">
    <property type="entry name" value="GNTR-FAMILY TRANSCRIPTIONAL REGULATOR"/>
    <property type="match status" value="1"/>
</dbReference>
<dbReference type="GO" id="GO:0045892">
    <property type="term" value="P:negative regulation of DNA-templated transcription"/>
    <property type="evidence" value="ECO:0007669"/>
    <property type="project" value="TreeGrafter"/>
</dbReference>
<dbReference type="Pfam" id="PF00392">
    <property type="entry name" value="GntR"/>
    <property type="match status" value="1"/>
</dbReference>
<keyword evidence="2" id="KW-0238">DNA-binding</keyword>
<name>A0A511MKX6_9NOCA</name>
<dbReference type="SUPFAM" id="SSF46785">
    <property type="entry name" value="Winged helix' DNA-binding domain"/>
    <property type="match status" value="1"/>
</dbReference>
<comment type="caution">
    <text evidence="5">The sequence shown here is derived from an EMBL/GenBank/DDBJ whole genome shotgun (WGS) entry which is preliminary data.</text>
</comment>
<dbReference type="GO" id="GO:0003677">
    <property type="term" value="F:DNA binding"/>
    <property type="evidence" value="ECO:0007669"/>
    <property type="project" value="UniProtKB-KW"/>
</dbReference>
<dbReference type="CDD" id="cd07377">
    <property type="entry name" value="WHTH_GntR"/>
    <property type="match status" value="1"/>
</dbReference>
<dbReference type="OrthoDB" id="3564840at2"/>
<dbReference type="Proteomes" id="UP000321424">
    <property type="component" value="Unassembled WGS sequence"/>
</dbReference>
<dbReference type="InterPro" id="IPR036390">
    <property type="entry name" value="WH_DNA-bd_sf"/>
</dbReference>
<dbReference type="InterPro" id="IPR036388">
    <property type="entry name" value="WH-like_DNA-bd_sf"/>
</dbReference>
<dbReference type="InterPro" id="IPR000524">
    <property type="entry name" value="Tscrpt_reg_HTH_GntR"/>
</dbReference>
<dbReference type="SMART" id="SM00345">
    <property type="entry name" value="HTH_GNTR"/>
    <property type="match status" value="1"/>
</dbReference>
<dbReference type="GO" id="GO:0003700">
    <property type="term" value="F:DNA-binding transcription factor activity"/>
    <property type="evidence" value="ECO:0007669"/>
    <property type="project" value="InterPro"/>
</dbReference>
<protein>
    <recommendedName>
        <fullName evidence="4">HTH gntR-type domain-containing protein</fullName>
    </recommendedName>
</protein>
<evidence type="ECO:0000259" key="4">
    <source>
        <dbReference type="PROSITE" id="PS50949"/>
    </source>
</evidence>
<organism evidence="5 6">
    <name type="scientific">Nocardia ninae NBRC 108245</name>
    <dbReference type="NCBI Taxonomy" id="1210091"/>
    <lineage>
        <taxon>Bacteria</taxon>
        <taxon>Bacillati</taxon>
        <taxon>Actinomycetota</taxon>
        <taxon>Actinomycetes</taxon>
        <taxon>Mycobacteriales</taxon>
        <taxon>Nocardiaceae</taxon>
        <taxon>Nocardia</taxon>
    </lineage>
</organism>
<gene>
    <name evidence="5" type="ORF">NN4_53060</name>
</gene>
<evidence type="ECO:0000313" key="5">
    <source>
        <dbReference type="EMBL" id="GEM40787.1"/>
    </source>
</evidence>
<dbReference type="PROSITE" id="PS50949">
    <property type="entry name" value="HTH_GNTR"/>
    <property type="match status" value="1"/>
</dbReference>
<evidence type="ECO:0000313" key="6">
    <source>
        <dbReference type="Proteomes" id="UP000321424"/>
    </source>
</evidence>
<proteinExistence type="predicted"/>
<keyword evidence="1" id="KW-0805">Transcription regulation</keyword>
<dbReference type="RefSeq" id="WP_147136686.1">
    <property type="nucleotide sequence ID" value="NZ_BJXA01000041.1"/>
</dbReference>
<dbReference type="PRINTS" id="PR00035">
    <property type="entry name" value="HTHGNTR"/>
</dbReference>
<dbReference type="Gene3D" id="1.10.10.10">
    <property type="entry name" value="Winged helix-like DNA-binding domain superfamily/Winged helix DNA-binding domain"/>
    <property type="match status" value="1"/>
</dbReference>
<feature type="domain" description="HTH gntR-type" evidence="4">
    <location>
        <begin position="3"/>
        <end position="71"/>
    </location>
</feature>
<evidence type="ECO:0000256" key="3">
    <source>
        <dbReference type="ARBA" id="ARBA00023163"/>
    </source>
</evidence>
<accession>A0A511MKX6</accession>
<dbReference type="AlphaFoldDB" id="A0A511MKX6"/>
<keyword evidence="6" id="KW-1185">Reference proteome</keyword>
<dbReference type="EMBL" id="BJXA01000041">
    <property type="protein sequence ID" value="GEM40787.1"/>
    <property type="molecule type" value="Genomic_DNA"/>
</dbReference>
<evidence type="ECO:0000256" key="1">
    <source>
        <dbReference type="ARBA" id="ARBA00023015"/>
    </source>
</evidence>
<reference evidence="5 6" key="1">
    <citation type="submission" date="2019-07" db="EMBL/GenBank/DDBJ databases">
        <title>Whole genome shotgun sequence of Nocardia ninae NBRC 108245.</title>
        <authorList>
            <person name="Hosoyama A."/>
            <person name="Uohara A."/>
            <person name="Ohji S."/>
            <person name="Ichikawa N."/>
        </authorList>
    </citation>
    <scope>NUCLEOTIDE SEQUENCE [LARGE SCALE GENOMIC DNA]</scope>
    <source>
        <strain evidence="5 6">NBRC 108245</strain>
    </source>
</reference>
<evidence type="ECO:0000256" key="2">
    <source>
        <dbReference type="ARBA" id="ARBA00023125"/>
    </source>
</evidence>
<sequence>MAEPAYVTIADDYARRIRNRTLAGGTQLPSHAELAERHGVSRSVIRQAIQLLATRQLVRTVPRRGTFVIDQSPVAQPESPTVDDDVDEIRAVAHPIRRAQLAANLITHYQLRIAELSGIRQTAIEDAHDHGMSIADIGEHLGLANGRIGGLGRMDA</sequence>